<dbReference type="Pfam" id="PF00499">
    <property type="entry name" value="Oxidored_q3"/>
    <property type="match status" value="1"/>
</dbReference>
<dbReference type="GO" id="GO:0005886">
    <property type="term" value="C:plasma membrane"/>
    <property type="evidence" value="ECO:0007669"/>
    <property type="project" value="UniProtKB-SubCell"/>
</dbReference>
<feature type="transmembrane region" description="Helical" evidence="2">
    <location>
        <begin position="33"/>
        <end position="50"/>
    </location>
</feature>
<dbReference type="OrthoDB" id="9814997at2"/>
<keyword evidence="2" id="KW-1133">Transmembrane helix</keyword>
<keyword evidence="2" id="KW-0874">Quinone</keyword>
<name>A0A1J5NVR5_NEOTH</name>
<dbReference type="GO" id="GO:0008137">
    <property type="term" value="F:NADH dehydrogenase (ubiquinone) activity"/>
    <property type="evidence" value="ECO:0007669"/>
    <property type="project" value="UniProtKB-UniRule"/>
</dbReference>
<comment type="function">
    <text evidence="2">NDH-1 shuttles electrons from NADH, via FMN and iron-sulfur (Fe-S) centers, to quinones in the respiratory chain. Couples the redox reaction to proton translocation (for every two electrons transferred, four hydrogen ions are translocated across the cytoplasmic membrane), and thus conserves the redox energy in a proton gradient.</text>
</comment>
<comment type="similarity">
    <text evidence="1 2">Belongs to the complex I subunit 6 family.</text>
</comment>
<proteinExistence type="inferred from homology"/>
<dbReference type="Gene3D" id="1.20.120.1200">
    <property type="entry name" value="NADH-ubiquinone/plastoquinone oxidoreductase chain 6, subunit NuoJ"/>
    <property type="match status" value="1"/>
</dbReference>
<reference evidence="3 4" key="1">
    <citation type="submission" date="2016-08" db="EMBL/GenBank/DDBJ databases">
        <title>Genome-based comparison of Moorella thermoacetic strains.</title>
        <authorList>
            <person name="Poehlein A."/>
            <person name="Bengelsdorf F.R."/>
            <person name="Esser C."/>
            <person name="Duerre P."/>
            <person name="Daniel R."/>
        </authorList>
    </citation>
    <scope>NUCLEOTIDE SEQUENCE [LARGE SCALE GENOMIC DNA]</scope>
    <source>
        <strain evidence="3 4">DSM 21394</strain>
    </source>
</reference>
<evidence type="ECO:0000256" key="1">
    <source>
        <dbReference type="ARBA" id="ARBA00005698"/>
    </source>
</evidence>
<evidence type="ECO:0000313" key="4">
    <source>
        <dbReference type="Proteomes" id="UP000182811"/>
    </source>
</evidence>
<organism evidence="3 4">
    <name type="scientific">Neomoorella thermoacetica</name>
    <name type="common">Clostridium thermoaceticum</name>
    <dbReference type="NCBI Taxonomy" id="1525"/>
    <lineage>
        <taxon>Bacteria</taxon>
        <taxon>Bacillati</taxon>
        <taxon>Bacillota</taxon>
        <taxon>Clostridia</taxon>
        <taxon>Neomoorellales</taxon>
        <taxon>Neomoorellaceae</taxon>
        <taxon>Neomoorella</taxon>
    </lineage>
</organism>
<comment type="subcellular location">
    <subcellularLocation>
        <location evidence="2">Cell membrane</location>
        <topology evidence="2">Multi-pass membrane protein</topology>
    </subcellularLocation>
</comment>
<dbReference type="EMBL" id="MDDC01000007">
    <property type="protein sequence ID" value="OIQ59847.1"/>
    <property type="molecule type" value="Genomic_DNA"/>
</dbReference>
<protein>
    <recommendedName>
        <fullName evidence="2">NADH-quinone oxidoreductase subunit J</fullName>
        <ecNumber evidence="2">7.1.1.-</ecNumber>
    </recommendedName>
</protein>
<dbReference type="AlphaFoldDB" id="A0A1J5NVR5"/>
<gene>
    <name evidence="3" type="primary">nuoJ</name>
    <name evidence="3" type="ORF">MOTE_11030</name>
</gene>
<feature type="transmembrane region" description="Helical" evidence="2">
    <location>
        <begin position="6"/>
        <end position="26"/>
    </location>
</feature>
<dbReference type="GO" id="GO:0048038">
    <property type="term" value="F:quinone binding"/>
    <property type="evidence" value="ECO:0007669"/>
    <property type="project" value="UniProtKB-UniRule"/>
</dbReference>
<comment type="catalytic activity">
    <reaction evidence="2">
        <text>a quinone + NADH + 5 H(+)(in) = a quinol + NAD(+) + 4 H(+)(out)</text>
        <dbReference type="Rhea" id="RHEA:57888"/>
        <dbReference type="ChEBI" id="CHEBI:15378"/>
        <dbReference type="ChEBI" id="CHEBI:24646"/>
        <dbReference type="ChEBI" id="CHEBI:57540"/>
        <dbReference type="ChEBI" id="CHEBI:57945"/>
        <dbReference type="ChEBI" id="CHEBI:132124"/>
    </reaction>
</comment>
<keyword evidence="3" id="KW-0560">Oxidoreductase</keyword>
<dbReference type="InterPro" id="IPR001457">
    <property type="entry name" value="NADH_UbQ/plastoQ_OxRdtase_su6"/>
</dbReference>
<evidence type="ECO:0000313" key="3">
    <source>
        <dbReference type="EMBL" id="OIQ59847.1"/>
    </source>
</evidence>
<feature type="transmembrane region" description="Helical" evidence="2">
    <location>
        <begin position="139"/>
        <end position="161"/>
    </location>
</feature>
<feature type="transmembrane region" description="Helical" evidence="2">
    <location>
        <begin position="56"/>
        <end position="77"/>
    </location>
</feature>
<dbReference type="GO" id="GO:0016491">
    <property type="term" value="F:oxidoreductase activity"/>
    <property type="evidence" value="ECO:0007669"/>
    <property type="project" value="UniProtKB-KW"/>
</dbReference>
<feature type="transmembrane region" description="Helical" evidence="2">
    <location>
        <begin position="89"/>
        <end position="110"/>
    </location>
</feature>
<dbReference type="PANTHER" id="PTHR33269">
    <property type="entry name" value="NADH-UBIQUINONE OXIDOREDUCTASE CHAIN 6"/>
    <property type="match status" value="1"/>
</dbReference>
<dbReference type="EC" id="7.1.1.-" evidence="2"/>
<dbReference type="Proteomes" id="UP000182811">
    <property type="component" value="Unassembled WGS sequence"/>
</dbReference>
<keyword evidence="2" id="KW-0520">NAD</keyword>
<keyword evidence="2" id="KW-0812">Transmembrane</keyword>
<comment type="caution">
    <text evidence="3">The sequence shown here is derived from an EMBL/GenBank/DDBJ whole genome shotgun (WGS) entry which is preliminary data.</text>
</comment>
<sequence length="168" mass="17515">MLDVSALLFWLLAAITIAAALAVVLLKNIVHSALYLVLTFAGVAGIYILLQAEFLAAVQLLIYAGAVAILIVFAVMLTRRGDIKASNLYNFNYLAAGVVSLALLVIIILGNGRMAWTAAPAPAPASNVAAIANAFLGRYAIPFEVAAVLLLVAMVGAILLARGGKPER</sequence>
<keyword evidence="2" id="KW-0472">Membrane</keyword>
<keyword evidence="2" id="KW-1003">Cell membrane</keyword>
<dbReference type="InterPro" id="IPR042106">
    <property type="entry name" value="Nuo/plastoQ_OxRdtase_6_NuoJ"/>
</dbReference>
<accession>A0A1J5NVR5</accession>
<dbReference type="PANTHER" id="PTHR33269:SF17">
    <property type="entry name" value="NADH-UBIQUINONE OXIDOREDUCTASE CHAIN 6"/>
    <property type="match status" value="1"/>
</dbReference>
<evidence type="ECO:0000256" key="2">
    <source>
        <dbReference type="RuleBase" id="RU004429"/>
    </source>
</evidence>